<sequence>MRVYVEQALNGTVTNLVESSGLDATSVVGRPVITLVAPAEAVLACGSGYHLMAPIFEQNGFVTPYVGTLVP</sequence>
<comment type="caution">
    <text evidence="1">The sequence shown here is derived from an EMBL/GenBank/DDBJ whole genome shotgun (WGS) entry which is preliminary data.</text>
</comment>
<dbReference type="EMBL" id="JBJJXI010000070">
    <property type="protein sequence ID" value="KAL3396586.1"/>
    <property type="molecule type" value="Genomic_DNA"/>
</dbReference>
<name>A0ABD2WU70_9HYME</name>
<reference evidence="1 2" key="1">
    <citation type="journal article" date="2024" name="bioRxiv">
        <title>A reference genome for Trichogramma kaykai: A tiny desert-dwelling parasitoid wasp with competing sex-ratio distorters.</title>
        <authorList>
            <person name="Culotta J."/>
            <person name="Lindsey A.R."/>
        </authorList>
    </citation>
    <scope>NUCLEOTIDE SEQUENCE [LARGE SCALE GENOMIC DNA]</scope>
    <source>
        <strain evidence="1 2">KSX58</strain>
    </source>
</reference>
<accession>A0ABD2WU70</accession>
<gene>
    <name evidence="1" type="ORF">TKK_009471</name>
</gene>
<keyword evidence="2" id="KW-1185">Reference proteome</keyword>
<evidence type="ECO:0000313" key="1">
    <source>
        <dbReference type="EMBL" id="KAL3396586.1"/>
    </source>
</evidence>
<proteinExistence type="predicted"/>
<organism evidence="1 2">
    <name type="scientific">Trichogramma kaykai</name>
    <dbReference type="NCBI Taxonomy" id="54128"/>
    <lineage>
        <taxon>Eukaryota</taxon>
        <taxon>Metazoa</taxon>
        <taxon>Ecdysozoa</taxon>
        <taxon>Arthropoda</taxon>
        <taxon>Hexapoda</taxon>
        <taxon>Insecta</taxon>
        <taxon>Pterygota</taxon>
        <taxon>Neoptera</taxon>
        <taxon>Endopterygota</taxon>
        <taxon>Hymenoptera</taxon>
        <taxon>Apocrita</taxon>
        <taxon>Proctotrupomorpha</taxon>
        <taxon>Chalcidoidea</taxon>
        <taxon>Trichogrammatidae</taxon>
        <taxon>Trichogramma</taxon>
    </lineage>
</organism>
<dbReference type="AlphaFoldDB" id="A0ABD2WU70"/>
<protein>
    <submittedName>
        <fullName evidence="1">Uncharacterized protein</fullName>
    </submittedName>
</protein>
<dbReference type="Proteomes" id="UP001627154">
    <property type="component" value="Unassembled WGS sequence"/>
</dbReference>
<evidence type="ECO:0000313" key="2">
    <source>
        <dbReference type="Proteomes" id="UP001627154"/>
    </source>
</evidence>